<keyword evidence="12" id="KW-1185">Reference proteome</keyword>
<organism evidence="11 12">
    <name type="scientific">Atta colombica</name>
    <dbReference type="NCBI Taxonomy" id="520822"/>
    <lineage>
        <taxon>Eukaryota</taxon>
        <taxon>Metazoa</taxon>
        <taxon>Ecdysozoa</taxon>
        <taxon>Arthropoda</taxon>
        <taxon>Hexapoda</taxon>
        <taxon>Insecta</taxon>
        <taxon>Pterygota</taxon>
        <taxon>Neoptera</taxon>
        <taxon>Endopterygota</taxon>
        <taxon>Hymenoptera</taxon>
        <taxon>Apocrita</taxon>
        <taxon>Aculeata</taxon>
        <taxon>Formicoidea</taxon>
        <taxon>Formicidae</taxon>
        <taxon>Myrmicinae</taxon>
        <taxon>Atta</taxon>
    </lineage>
</organism>
<dbReference type="Gene3D" id="1.20.5.170">
    <property type="match status" value="1"/>
</dbReference>
<feature type="compositionally biased region" description="Pro residues" evidence="9">
    <location>
        <begin position="202"/>
        <end position="217"/>
    </location>
</feature>
<feature type="region of interest" description="Disordered" evidence="9">
    <location>
        <begin position="274"/>
        <end position="309"/>
    </location>
</feature>
<dbReference type="InterPro" id="IPR008917">
    <property type="entry name" value="TF_DNA-bd_sf"/>
</dbReference>
<accession>A0A195B881</accession>
<feature type="region of interest" description="Disordered" evidence="9">
    <location>
        <begin position="58"/>
        <end position="77"/>
    </location>
</feature>
<comment type="similarity">
    <text evidence="2">Belongs to the bZIP family. Maf subfamily.</text>
</comment>
<feature type="region of interest" description="Disordered" evidence="9">
    <location>
        <begin position="494"/>
        <end position="542"/>
    </location>
</feature>
<evidence type="ECO:0000256" key="5">
    <source>
        <dbReference type="ARBA" id="ARBA00023125"/>
    </source>
</evidence>
<feature type="region of interest" description="Disordered" evidence="9">
    <location>
        <begin position="193"/>
        <end position="229"/>
    </location>
</feature>
<feature type="compositionally biased region" description="Low complexity" evidence="9">
    <location>
        <begin position="505"/>
        <end position="532"/>
    </location>
</feature>
<name>A0A195B881_9HYME</name>
<keyword evidence="7" id="KW-0539">Nucleus</keyword>
<comment type="subcellular location">
    <subcellularLocation>
        <location evidence="1">Nucleus</location>
    </subcellularLocation>
</comment>
<feature type="region of interest" description="Disordered" evidence="9">
    <location>
        <begin position="433"/>
        <end position="455"/>
    </location>
</feature>
<dbReference type="PANTHER" id="PTHR10129:SF44">
    <property type="entry name" value="TRAFFIC JAM, ISOFORM C"/>
    <property type="match status" value="1"/>
</dbReference>
<dbReference type="InterPro" id="IPR004827">
    <property type="entry name" value="bZIP"/>
</dbReference>
<dbReference type="Pfam" id="PF03131">
    <property type="entry name" value="bZIP_Maf"/>
    <property type="match status" value="1"/>
</dbReference>
<evidence type="ECO:0000256" key="4">
    <source>
        <dbReference type="ARBA" id="ARBA00023015"/>
    </source>
</evidence>
<feature type="compositionally biased region" description="Basic residues" evidence="9">
    <location>
        <begin position="494"/>
        <end position="504"/>
    </location>
</feature>
<evidence type="ECO:0000256" key="8">
    <source>
        <dbReference type="SAM" id="Coils"/>
    </source>
</evidence>
<evidence type="ECO:0000313" key="12">
    <source>
        <dbReference type="Proteomes" id="UP000078540"/>
    </source>
</evidence>
<dbReference type="GO" id="GO:0000978">
    <property type="term" value="F:RNA polymerase II cis-regulatory region sequence-specific DNA binding"/>
    <property type="evidence" value="ECO:0007669"/>
    <property type="project" value="TreeGrafter"/>
</dbReference>
<dbReference type="GO" id="GO:0000981">
    <property type="term" value="F:DNA-binding transcription factor activity, RNA polymerase II-specific"/>
    <property type="evidence" value="ECO:0007669"/>
    <property type="project" value="TreeGrafter"/>
</dbReference>
<dbReference type="SUPFAM" id="SSF47454">
    <property type="entry name" value="A DNA-binding domain in eukaryotic transcription factors"/>
    <property type="match status" value="1"/>
</dbReference>
<evidence type="ECO:0000256" key="2">
    <source>
        <dbReference type="ARBA" id="ARBA00008500"/>
    </source>
</evidence>
<feature type="compositionally biased region" description="Basic and acidic residues" evidence="9">
    <location>
        <begin position="274"/>
        <end position="290"/>
    </location>
</feature>
<dbReference type="AlphaFoldDB" id="A0A195B881"/>
<sequence length="542" mass="60185">MLITFPIQHRICSNIIAKSLQYSCNVQCCCNVVAVLLQRSDRRSENVAILQVTNCSSGGEGGGGGGDRSGGSGDGQETITYATATNTVEEVEVEVDEVKMEAEDHLAREYVQEFVLDHLDPADVKREVRMGSPTVMVNGSVVQLSGQVQSQGLTLAPLTPPAHELEQPHPLYGQPHIQVQHGVLVKAPPGAAAHLTTLSHPGTPPDTPPVSTSPPPLQLHRSDRDSRDARDLRDRGGILLQLQQPAALVQEEMQVGTGGMGWLTQSLRQEPLDLRPHCPQEQTPETHHESWSTTPAHHHFQELQSHLPRHTRHASGYLAMSSHLEYYSGPGTGGGMLPAGGSVMQGMEDSLQGLSMQPGRPLSVCSVSSCGAGGPTPAHRSGNGLYSNCNGTNPQEELMDDELLMSLSVRELNKRLHGCPREQVVRLKQKRRTLKNRGYAQNCRSKRIQQRQDLESTNRNLQNELQRAKIELTRIQQERDLYKQRYDMLRTRQNHHHNHNHSHHQQQMTQQQQQQHQTQSQQPHPQQQQQHQPAPASPEVYL</sequence>
<keyword evidence="6" id="KW-0804">Transcription</keyword>
<dbReference type="InterPro" id="IPR024874">
    <property type="entry name" value="Transcription_factor_Maf_fam"/>
</dbReference>
<dbReference type="PANTHER" id="PTHR10129">
    <property type="entry name" value="TRANSCRIPTION FACTOR MAF"/>
    <property type="match status" value="1"/>
</dbReference>
<keyword evidence="5" id="KW-0238">DNA-binding</keyword>
<evidence type="ECO:0000256" key="3">
    <source>
        <dbReference type="ARBA" id="ARBA00022491"/>
    </source>
</evidence>
<keyword evidence="8" id="KW-0175">Coiled coil</keyword>
<evidence type="ECO:0000313" key="11">
    <source>
        <dbReference type="EMBL" id="KYM80455.1"/>
    </source>
</evidence>
<feature type="coiled-coil region" evidence="8">
    <location>
        <begin position="81"/>
        <end position="108"/>
    </location>
</feature>
<evidence type="ECO:0000256" key="9">
    <source>
        <dbReference type="SAM" id="MobiDB-lite"/>
    </source>
</evidence>
<dbReference type="CDD" id="cd14718">
    <property type="entry name" value="bZIP_Maf_large"/>
    <property type="match status" value="1"/>
</dbReference>
<dbReference type="PROSITE" id="PS50217">
    <property type="entry name" value="BZIP"/>
    <property type="match status" value="1"/>
</dbReference>
<dbReference type="EMBL" id="KQ976565">
    <property type="protein sequence ID" value="KYM80455.1"/>
    <property type="molecule type" value="Genomic_DNA"/>
</dbReference>
<protein>
    <submittedName>
        <fullName evidence="11">Transcription factor MafA</fullName>
    </submittedName>
</protein>
<evidence type="ECO:0000259" key="10">
    <source>
        <dbReference type="PROSITE" id="PS50217"/>
    </source>
</evidence>
<dbReference type="STRING" id="520822.A0A195B881"/>
<evidence type="ECO:0000256" key="1">
    <source>
        <dbReference type="ARBA" id="ARBA00004123"/>
    </source>
</evidence>
<feature type="compositionally biased region" description="Gly residues" evidence="9">
    <location>
        <begin position="58"/>
        <end position="74"/>
    </location>
</feature>
<feature type="domain" description="BZIP" evidence="10">
    <location>
        <begin position="426"/>
        <end position="489"/>
    </location>
</feature>
<feature type="compositionally biased region" description="Basic and acidic residues" evidence="9">
    <location>
        <begin position="220"/>
        <end position="229"/>
    </location>
</feature>
<dbReference type="InterPro" id="IPR004826">
    <property type="entry name" value="bZIP_Maf"/>
</dbReference>
<dbReference type="FunFam" id="1.20.5.170:FF:000011">
    <property type="entry name" value="Transcription factor MafG, putative"/>
    <property type="match status" value="1"/>
</dbReference>
<gene>
    <name evidence="11" type="ORF">ALC53_09005</name>
</gene>
<proteinExistence type="inferred from homology"/>
<dbReference type="GO" id="GO:0005634">
    <property type="term" value="C:nucleus"/>
    <property type="evidence" value="ECO:0007669"/>
    <property type="project" value="UniProtKB-SubCell"/>
</dbReference>
<evidence type="ECO:0000256" key="6">
    <source>
        <dbReference type="ARBA" id="ARBA00023163"/>
    </source>
</evidence>
<keyword evidence="4" id="KW-0805">Transcription regulation</keyword>
<keyword evidence="3" id="KW-0678">Repressor</keyword>
<dbReference type="Proteomes" id="UP000078540">
    <property type="component" value="Unassembled WGS sequence"/>
</dbReference>
<reference evidence="11 12" key="1">
    <citation type="submission" date="2015-09" db="EMBL/GenBank/DDBJ databases">
        <title>Atta colombica WGS genome.</title>
        <authorList>
            <person name="Nygaard S."/>
            <person name="Hu H."/>
            <person name="Boomsma J."/>
            <person name="Zhang G."/>
        </authorList>
    </citation>
    <scope>NUCLEOTIDE SEQUENCE [LARGE SCALE GENOMIC DNA]</scope>
    <source>
        <strain evidence="11">Treedump-2</strain>
        <tissue evidence="11">Whole body</tissue>
    </source>
</reference>
<evidence type="ECO:0000256" key="7">
    <source>
        <dbReference type="ARBA" id="ARBA00023242"/>
    </source>
</evidence>